<organism evidence="2 3">
    <name type="scientific">candidate division WWE3 bacterium CG08_land_8_20_14_0_20_41_10</name>
    <dbReference type="NCBI Taxonomy" id="1975085"/>
    <lineage>
        <taxon>Bacteria</taxon>
        <taxon>Katanobacteria</taxon>
    </lineage>
</organism>
<dbReference type="AlphaFoldDB" id="A0A2H0XEF8"/>
<proteinExistence type="predicted"/>
<reference evidence="3" key="1">
    <citation type="submission" date="2017-09" db="EMBL/GenBank/DDBJ databases">
        <title>Depth-based differentiation of microbial function through sediment-hosted aquifers and enrichment of novel symbionts in the deep terrestrial subsurface.</title>
        <authorList>
            <person name="Probst A.J."/>
            <person name="Ladd B."/>
            <person name="Jarett J.K."/>
            <person name="Geller-Mcgrath D.E."/>
            <person name="Sieber C.M.K."/>
            <person name="Emerson J.B."/>
            <person name="Anantharaman K."/>
            <person name="Thomas B.C."/>
            <person name="Malmstrom R."/>
            <person name="Stieglmeier M."/>
            <person name="Klingl A."/>
            <person name="Woyke T."/>
            <person name="Ryan C.M."/>
            <person name="Banfield J.F."/>
        </authorList>
    </citation>
    <scope>NUCLEOTIDE SEQUENCE [LARGE SCALE GENOMIC DNA]</scope>
</reference>
<keyword evidence="1" id="KW-0812">Transmembrane</keyword>
<dbReference type="EMBL" id="PEYU01000025">
    <property type="protein sequence ID" value="PIS22539.1"/>
    <property type="molecule type" value="Genomic_DNA"/>
</dbReference>
<evidence type="ECO:0000313" key="3">
    <source>
        <dbReference type="Proteomes" id="UP000231252"/>
    </source>
</evidence>
<evidence type="ECO:0000313" key="2">
    <source>
        <dbReference type="EMBL" id="PIS22539.1"/>
    </source>
</evidence>
<gene>
    <name evidence="2" type="ORF">COT50_01370</name>
</gene>
<protein>
    <submittedName>
        <fullName evidence="2">Uncharacterized protein</fullName>
    </submittedName>
</protein>
<comment type="caution">
    <text evidence="2">The sequence shown here is derived from an EMBL/GenBank/DDBJ whole genome shotgun (WGS) entry which is preliminary data.</text>
</comment>
<name>A0A2H0XEF8_UNCKA</name>
<keyword evidence="1" id="KW-0472">Membrane</keyword>
<dbReference type="Proteomes" id="UP000231252">
    <property type="component" value="Unassembled WGS sequence"/>
</dbReference>
<keyword evidence="1" id="KW-1133">Transmembrane helix</keyword>
<evidence type="ECO:0000256" key="1">
    <source>
        <dbReference type="SAM" id="Phobius"/>
    </source>
</evidence>
<accession>A0A2H0XEF8</accession>
<feature type="transmembrane region" description="Helical" evidence="1">
    <location>
        <begin position="6"/>
        <end position="28"/>
    </location>
</feature>
<sequence>MNSNLPIIALLLILLMIFAFFGFLLIALASMYDKKKRAEEDSRDQAYKKALVILEEAKNKSLNIIKESNERAKRMIKETDLAVDESKDFVQEQLKSATTEFKDDVLKGAEDFKVELHKDALQTEQELRDKIAGEYLKVAAELESYKKSRLKEIDTKSLAVIEDVVKEFFAKTMKAEDHLDFIRQMLEKHKKPFELEA</sequence>